<sequence>MAIQSWLIGKDFISSKCSFWDRKNSYKPCKRLSDRRNGKAIINSHTQVKVPEFEPRSWHPKWISNEESDERINIRCEL</sequence>
<reference evidence="2" key="3">
    <citation type="submission" date="2015-04" db="UniProtKB">
        <authorList>
            <consortium name="EnsemblPlants"/>
        </authorList>
    </citation>
    <scope>IDENTIFICATION</scope>
    <source>
        <strain evidence="2">cv. Jemalong A17</strain>
    </source>
</reference>
<dbReference type="EnsemblPlants" id="AES69601">
    <property type="protein sequence ID" value="AES69601"/>
    <property type="gene ID" value="MTR_3g031980"/>
</dbReference>
<name>G7IWY5_MEDTR</name>
<evidence type="ECO:0000313" key="1">
    <source>
        <dbReference type="EMBL" id="AES69601.1"/>
    </source>
</evidence>
<dbReference type="EMBL" id="CM001219">
    <property type="protein sequence ID" value="AES69601.1"/>
    <property type="molecule type" value="Genomic_DNA"/>
</dbReference>
<evidence type="ECO:0000313" key="2">
    <source>
        <dbReference type="EnsemblPlants" id="AES69601"/>
    </source>
</evidence>
<keyword evidence="3" id="KW-1185">Reference proteome</keyword>
<gene>
    <name evidence="1" type="ordered locus">MTR_3g031980</name>
</gene>
<evidence type="ECO:0000313" key="3">
    <source>
        <dbReference type="Proteomes" id="UP000002051"/>
    </source>
</evidence>
<proteinExistence type="predicted"/>
<reference evidence="1 3" key="1">
    <citation type="journal article" date="2011" name="Nature">
        <title>The Medicago genome provides insight into the evolution of rhizobial symbioses.</title>
        <authorList>
            <person name="Young N.D."/>
            <person name="Debelle F."/>
            <person name="Oldroyd G.E."/>
            <person name="Geurts R."/>
            <person name="Cannon S.B."/>
            <person name="Udvardi M.K."/>
            <person name="Benedito V.A."/>
            <person name="Mayer K.F."/>
            <person name="Gouzy J."/>
            <person name="Schoof H."/>
            <person name="Van de Peer Y."/>
            <person name="Proost S."/>
            <person name="Cook D.R."/>
            <person name="Meyers B.C."/>
            <person name="Spannagl M."/>
            <person name="Cheung F."/>
            <person name="De Mita S."/>
            <person name="Krishnakumar V."/>
            <person name="Gundlach H."/>
            <person name="Zhou S."/>
            <person name="Mudge J."/>
            <person name="Bharti A.K."/>
            <person name="Murray J.D."/>
            <person name="Naoumkina M.A."/>
            <person name="Rosen B."/>
            <person name="Silverstein K.A."/>
            <person name="Tang H."/>
            <person name="Rombauts S."/>
            <person name="Zhao P.X."/>
            <person name="Zhou P."/>
            <person name="Barbe V."/>
            <person name="Bardou P."/>
            <person name="Bechner M."/>
            <person name="Bellec A."/>
            <person name="Berger A."/>
            <person name="Berges H."/>
            <person name="Bidwell S."/>
            <person name="Bisseling T."/>
            <person name="Choisne N."/>
            <person name="Couloux A."/>
            <person name="Denny R."/>
            <person name="Deshpande S."/>
            <person name="Dai X."/>
            <person name="Doyle J.J."/>
            <person name="Dudez A.M."/>
            <person name="Farmer A.D."/>
            <person name="Fouteau S."/>
            <person name="Franken C."/>
            <person name="Gibelin C."/>
            <person name="Gish J."/>
            <person name="Goldstein S."/>
            <person name="Gonzalez A.J."/>
            <person name="Green P.J."/>
            <person name="Hallab A."/>
            <person name="Hartog M."/>
            <person name="Hua A."/>
            <person name="Humphray S.J."/>
            <person name="Jeong D.H."/>
            <person name="Jing Y."/>
            <person name="Jocker A."/>
            <person name="Kenton S.M."/>
            <person name="Kim D.J."/>
            <person name="Klee K."/>
            <person name="Lai H."/>
            <person name="Lang C."/>
            <person name="Lin S."/>
            <person name="Macmil S.L."/>
            <person name="Magdelenat G."/>
            <person name="Matthews L."/>
            <person name="McCorrison J."/>
            <person name="Monaghan E.L."/>
            <person name="Mun J.H."/>
            <person name="Najar F.Z."/>
            <person name="Nicholson C."/>
            <person name="Noirot C."/>
            <person name="O'Bleness M."/>
            <person name="Paule C.R."/>
            <person name="Poulain J."/>
            <person name="Prion F."/>
            <person name="Qin B."/>
            <person name="Qu C."/>
            <person name="Retzel E.F."/>
            <person name="Riddle C."/>
            <person name="Sallet E."/>
            <person name="Samain S."/>
            <person name="Samson N."/>
            <person name="Sanders I."/>
            <person name="Saurat O."/>
            <person name="Scarpelli C."/>
            <person name="Schiex T."/>
            <person name="Segurens B."/>
            <person name="Severin A.J."/>
            <person name="Sherrier D.J."/>
            <person name="Shi R."/>
            <person name="Sims S."/>
            <person name="Singer S.R."/>
            <person name="Sinharoy S."/>
            <person name="Sterck L."/>
            <person name="Viollet A."/>
            <person name="Wang B.B."/>
            <person name="Wang K."/>
            <person name="Wang M."/>
            <person name="Wang X."/>
            <person name="Warfsmann J."/>
            <person name="Weissenbach J."/>
            <person name="White D.D."/>
            <person name="White J.D."/>
            <person name="Wiley G.B."/>
            <person name="Wincker P."/>
            <person name="Xing Y."/>
            <person name="Yang L."/>
            <person name="Yao Z."/>
            <person name="Ying F."/>
            <person name="Zhai J."/>
            <person name="Zhou L."/>
            <person name="Zuber A."/>
            <person name="Denarie J."/>
            <person name="Dixon R.A."/>
            <person name="May G.D."/>
            <person name="Schwartz D.C."/>
            <person name="Rogers J."/>
            <person name="Quetier F."/>
            <person name="Town C.D."/>
            <person name="Roe B.A."/>
        </authorList>
    </citation>
    <scope>NUCLEOTIDE SEQUENCE [LARGE SCALE GENOMIC DNA]</scope>
    <source>
        <strain evidence="1">A17</strain>
        <strain evidence="2 3">cv. Jemalong A17</strain>
    </source>
</reference>
<organism evidence="1 3">
    <name type="scientific">Medicago truncatula</name>
    <name type="common">Barrel medic</name>
    <name type="synonym">Medicago tribuloides</name>
    <dbReference type="NCBI Taxonomy" id="3880"/>
    <lineage>
        <taxon>Eukaryota</taxon>
        <taxon>Viridiplantae</taxon>
        <taxon>Streptophyta</taxon>
        <taxon>Embryophyta</taxon>
        <taxon>Tracheophyta</taxon>
        <taxon>Spermatophyta</taxon>
        <taxon>Magnoliopsida</taxon>
        <taxon>eudicotyledons</taxon>
        <taxon>Gunneridae</taxon>
        <taxon>Pentapetalae</taxon>
        <taxon>rosids</taxon>
        <taxon>fabids</taxon>
        <taxon>Fabales</taxon>
        <taxon>Fabaceae</taxon>
        <taxon>Papilionoideae</taxon>
        <taxon>50 kb inversion clade</taxon>
        <taxon>NPAAA clade</taxon>
        <taxon>Hologalegina</taxon>
        <taxon>IRL clade</taxon>
        <taxon>Trifolieae</taxon>
        <taxon>Medicago</taxon>
    </lineage>
</organism>
<dbReference type="Proteomes" id="UP000002051">
    <property type="component" value="Chromosome 3"/>
</dbReference>
<dbReference type="AlphaFoldDB" id="G7IWY5"/>
<reference evidence="1 3" key="2">
    <citation type="journal article" date="2014" name="BMC Genomics">
        <title>An improved genome release (version Mt4.0) for the model legume Medicago truncatula.</title>
        <authorList>
            <person name="Tang H."/>
            <person name="Krishnakumar V."/>
            <person name="Bidwell S."/>
            <person name="Rosen B."/>
            <person name="Chan A."/>
            <person name="Zhou S."/>
            <person name="Gentzbittel L."/>
            <person name="Childs K.L."/>
            <person name="Yandell M."/>
            <person name="Gundlach H."/>
            <person name="Mayer K.F."/>
            <person name="Schwartz D.C."/>
            <person name="Town C.D."/>
        </authorList>
    </citation>
    <scope>GENOME REANNOTATION</scope>
    <source>
        <strain evidence="2 3">cv. Jemalong A17</strain>
    </source>
</reference>
<dbReference type="HOGENOM" id="CLU_2625666_0_0_1"/>
<protein>
    <submittedName>
        <fullName evidence="1 2">Uncharacterized protein</fullName>
    </submittedName>
</protein>
<dbReference type="PaxDb" id="3880-AES69601"/>
<accession>G7IWY5</accession>